<evidence type="ECO:0000256" key="11">
    <source>
        <dbReference type="RuleBase" id="RU361274"/>
    </source>
</evidence>
<dbReference type="EMBL" id="FQUW01000019">
    <property type="protein sequence ID" value="SHF24089.1"/>
    <property type="molecule type" value="Genomic_DNA"/>
</dbReference>
<accession>A0A1M5A1A1</accession>
<reference evidence="13" key="1">
    <citation type="submission" date="2016-11" db="EMBL/GenBank/DDBJ databases">
        <authorList>
            <person name="Varghese N."/>
            <person name="Submissions S."/>
        </authorList>
    </citation>
    <scope>NUCLEOTIDE SEQUENCE [LARGE SCALE GENOMIC DNA]</scope>
    <source>
        <strain evidence="13">DSM 11792</strain>
    </source>
</reference>
<dbReference type="InterPro" id="IPR003730">
    <property type="entry name" value="Cu_polyphenol_OxRdtase"/>
</dbReference>
<dbReference type="Proteomes" id="UP000184196">
    <property type="component" value="Unassembled WGS sequence"/>
</dbReference>
<dbReference type="NCBIfam" id="TIGR00726">
    <property type="entry name" value="peptidoglycan editing factor PgeF"/>
    <property type="match status" value="1"/>
</dbReference>
<name>A0A1M5A1A1_9FIRM</name>
<keyword evidence="4" id="KW-0808">Transferase</keyword>
<dbReference type="InterPro" id="IPR011324">
    <property type="entry name" value="Cytotoxic_necrot_fac-like_cat"/>
</dbReference>
<dbReference type="PANTHER" id="PTHR30616">
    <property type="entry name" value="UNCHARACTERIZED PROTEIN YFIH"/>
    <property type="match status" value="1"/>
</dbReference>
<dbReference type="InterPro" id="IPR038371">
    <property type="entry name" value="Cu_polyphenol_OxRdtase_sf"/>
</dbReference>
<keyword evidence="5" id="KW-0479">Metal-binding</keyword>
<evidence type="ECO:0000256" key="9">
    <source>
        <dbReference type="ARBA" id="ARBA00048968"/>
    </source>
</evidence>
<evidence type="ECO:0000256" key="5">
    <source>
        <dbReference type="ARBA" id="ARBA00022723"/>
    </source>
</evidence>
<dbReference type="AlphaFoldDB" id="A0A1M5A1A1"/>
<dbReference type="CDD" id="cd16833">
    <property type="entry name" value="YfiH"/>
    <property type="match status" value="1"/>
</dbReference>
<dbReference type="RefSeq" id="WP_242655909.1">
    <property type="nucleotide sequence ID" value="NZ_FQUW01000019.1"/>
</dbReference>
<comment type="function">
    <text evidence="2">Purine nucleoside enzyme that catalyzes the phosphorolysis of adenosine and inosine nucleosides, yielding D-ribose 1-phosphate and the respective free bases, adenine and hypoxanthine. Also catalyzes the phosphorolysis of S-methyl-5'-thioadenosine into adenine and S-methyl-5-thio-alpha-D-ribose 1-phosphate. Also has adenosine deaminase activity.</text>
</comment>
<dbReference type="GO" id="GO:0005507">
    <property type="term" value="F:copper ion binding"/>
    <property type="evidence" value="ECO:0007669"/>
    <property type="project" value="TreeGrafter"/>
</dbReference>
<evidence type="ECO:0000256" key="10">
    <source>
        <dbReference type="ARBA" id="ARBA00049893"/>
    </source>
</evidence>
<comment type="catalytic activity">
    <reaction evidence="1">
        <text>inosine + phosphate = alpha-D-ribose 1-phosphate + hypoxanthine</text>
        <dbReference type="Rhea" id="RHEA:27646"/>
        <dbReference type="ChEBI" id="CHEBI:17368"/>
        <dbReference type="ChEBI" id="CHEBI:17596"/>
        <dbReference type="ChEBI" id="CHEBI:43474"/>
        <dbReference type="ChEBI" id="CHEBI:57720"/>
        <dbReference type="EC" id="2.4.2.1"/>
    </reaction>
    <physiologicalReaction direction="left-to-right" evidence="1">
        <dbReference type="Rhea" id="RHEA:27647"/>
    </physiologicalReaction>
</comment>
<evidence type="ECO:0000256" key="3">
    <source>
        <dbReference type="ARBA" id="ARBA00007353"/>
    </source>
</evidence>
<sequence length="272" mass="29601">MVPYLWQEKGMVKWLAWKAFLDTGLVSHGFTARHGGISTGEFATLNMALHVGDDPERVLSNRERTCRALHIDPAHLVAGQQVHGDRVAVVGVEHRGLGARTQEDALPATDALITGEPLVPLSSYYADCVPVFLLDPVRRVAGLAHAGWRGTVLDIAAKTVEAMGRYFGTRPADCLAGIGPSIGPCCYEVGAPVADLFKEHFPPWQELLIPNPAGRWQLNLWEANRCILLKAGLLPENIFTAGICTCCRQDLFFSYRGSGGRTGRMAALLMLT</sequence>
<comment type="catalytic activity">
    <reaction evidence="10">
        <text>S-methyl-5'-thioadenosine + phosphate = 5-(methylsulfanyl)-alpha-D-ribose 1-phosphate + adenine</text>
        <dbReference type="Rhea" id="RHEA:11852"/>
        <dbReference type="ChEBI" id="CHEBI:16708"/>
        <dbReference type="ChEBI" id="CHEBI:17509"/>
        <dbReference type="ChEBI" id="CHEBI:43474"/>
        <dbReference type="ChEBI" id="CHEBI:58533"/>
        <dbReference type="EC" id="2.4.2.28"/>
    </reaction>
    <physiologicalReaction direction="left-to-right" evidence="10">
        <dbReference type="Rhea" id="RHEA:11853"/>
    </physiologicalReaction>
</comment>
<keyword evidence="6" id="KW-0378">Hydrolase</keyword>
<dbReference type="PANTHER" id="PTHR30616:SF2">
    <property type="entry name" value="PURINE NUCLEOSIDE PHOSPHORYLASE LACC1"/>
    <property type="match status" value="1"/>
</dbReference>
<evidence type="ECO:0000256" key="7">
    <source>
        <dbReference type="ARBA" id="ARBA00022833"/>
    </source>
</evidence>
<evidence type="ECO:0000256" key="4">
    <source>
        <dbReference type="ARBA" id="ARBA00022679"/>
    </source>
</evidence>
<protein>
    <recommendedName>
        <fullName evidence="11">Purine nucleoside phosphorylase</fullName>
    </recommendedName>
</protein>
<gene>
    <name evidence="12" type="ORF">SAMN02745218_01759</name>
</gene>
<evidence type="ECO:0000313" key="13">
    <source>
        <dbReference type="Proteomes" id="UP000184196"/>
    </source>
</evidence>
<keyword evidence="7" id="KW-0862">Zinc</keyword>
<dbReference type="GO" id="GO:0017061">
    <property type="term" value="F:S-methyl-5-thioadenosine phosphorylase activity"/>
    <property type="evidence" value="ECO:0007669"/>
    <property type="project" value="UniProtKB-EC"/>
</dbReference>
<evidence type="ECO:0000256" key="8">
    <source>
        <dbReference type="ARBA" id="ARBA00047989"/>
    </source>
</evidence>
<proteinExistence type="inferred from homology"/>
<comment type="catalytic activity">
    <reaction evidence="9">
        <text>adenosine + phosphate = alpha-D-ribose 1-phosphate + adenine</text>
        <dbReference type="Rhea" id="RHEA:27642"/>
        <dbReference type="ChEBI" id="CHEBI:16335"/>
        <dbReference type="ChEBI" id="CHEBI:16708"/>
        <dbReference type="ChEBI" id="CHEBI:43474"/>
        <dbReference type="ChEBI" id="CHEBI:57720"/>
        <dbReference type="EC" id="2.4.2.1"/>
    </reaction>
    <physiologicalReaction direction="left-to-right" evidence="9">
        <dbReference type="Rhea" id="RHEA:27643"/>
    </physiologicalReaction>
</comment>
<organism evidence="12 13">
    <name type="scientific">Desulfofundulus australicus DSM 11792</name>
    <dbReference type="NCBI Taxonomy" id="1121425"/>
    <lineage>
        <taxon>Bacteria</taxon>
        <taxon>Bacillati</taxon>
        <taxon>Bacillota</taxon>
        <taxon>Clostridia</taxon>
        <taxon>Eubacteriales</taxon>
        <taxon>Peptococcaceae</taxon>
        <taxon>Desulfofundulus</taxon>
    </lineage>
</organism>
<dbReference type="Pfam" id="PF02578">
    <property type="entry name" value="Cu-oxidase_4"/>
    <property type="match status" value="1"/>
</dbReference>
<comment type="similarity">
    <text evidence="3 11">Belongs to the purine nucleoside phosphorylase YfiH/LACC1 family.</text>
</comment>
<comment type="catalytic activity">
    <reaction evidence="8">
        <text>adenosine + H2O + H(+) = inosine + NH4(+)</text>
        <dbReference type="Rhea" id="RHEA:24408"/>
        <dbReference type="ChEBI" id="CHEBI:15377"/>
        <dbReference type="ChEBI" id="CHEBI:15378"/>
        <dbReference type="ChEBI" id="CHEBI:16335"/>
        <dbReference type="ChEBI" id="CHEBI:17596"/>
        <dbReference type="ChEBI" id="CHEBI:28938"/>
        <dbReference type="EC" id="3.5.4.4"/>
    </reaction>
    <physiologicalReaction direction="left-to-right" evidence="8">
        <dbReference type="Rhea" id="RHEA:24409"/>
    </physiologicalReaction>
</comment>
<dbReference type="GO" id="GO:0016787">
    <property type="term" value="F:hydrolase activity"/>
    <property type="evidence" value="ECO:0007669"/>
    <property type="project" value="UniProtKB-KW"/>
</dbReference>
<evidence type="ECO:0000256" key="1">
    <source>
        <dbReference type="ARBA" id="ARBA00000553"/>
    </source>
</evidence>
<evidence type="ECO:0000313" key="12">
    <source>
        <dbReference type="EMBL" id="SHF24089.1"/>
    </source>
</evidence>
<dbReference type="SUPFAM" id="SSF64438">
    <property type="entry name" value="CNF1/YfiH-like putative cysteine hydrolases"/>
    <property type="match status" value="1"/>
</dbReference>
<evidence type="ECO:0000256" key="2">
    <source>
        <dbReference type="ARBA" id="ARBA00003215"/>
    </source>
</evidence>
<keyword evidence="13" id="KW-1185">Reference proteome</keyword>
<evidence type="ECO:0000256" key="6">
    <source>
        <dbReference type="ARBA" id="ARBA00022801"/>
    </source>
</evidence>
<dbReference type="Gene3D" id="3.60.140.10">
    <property type="entry name" value="CNF1/YfiH-like putative cysteine hydrolases"/>
    <property type="match status" value="1"/>
</dbReference>